<dbReference type="CDD" id="cd12797">
    <property type="entry name" value="M23_peptidase"/>
    <property type="match status" value="1"/>
</dbReference>
<evidence type="ECO:0000259" key="3">
    <source>
        <dbReference type="Pfam" id="PF01551"/>
    </source>
</evidence>
<dbReference type="InterPro" id="IPR011055">
    <property type="entry name" value="Dup_hybrid_motif"/>
</dbReference>
<keyword evidence="1" id="KW-0732">Signal</keyword>
<sequence length="290" mass="32700">MSRLKEKKPLLEKLKNKYRLTISNEGTFDEVLSIRLSRLNVFTVTGLFSIILIALVTLLIAFTPLREYIPGYPDGEMRKNIENNAVLVDSLILELDQKDRFFQGIRNVISGNDFDNVLENPADSIVDPRYKDLSFSTSSNDSVFRKEHEEDEKYNLSLGSAAKPRGLLNTLFFPPMSGLISNHYDSKIEHFGTDIVGGMNARISSILDGTVIFSEWTLNTGYVIQIQHSNNLLSIYKHNSELLKKTGEHVKAGEAIALLGNSGELTSGPHLHFELWHNGRALNPEDYIKF</sequence>
<keyword evidence="2" id="KW-1133">Transmembrane helix</keyword>
<reference evidence="4 5" key="1">
    <citation type="journal article" date="2018" name="Mar. Genomics">
        <title>Complete genome sequence of Marinifilaceae bacterium strain SPP2, isolated from the Antarctic marine sediment.</title>
        <authorList>
            <person name="Watanabe M."/>
            <person name="Kojima H."/>
            <person name="Fukui M."/>
        </authorList>
    </citation>
    <scope>NUCLEOTIDE SEQUENCE [LARGE SCALE GENOMIC DNA]</scope>
    <source>
        <strain evidence="4 5">SPP2</strain>
    </source>
</reference>
<keyword evidence="2" id="KW-0812">Transmembrane</keyword>
<dbReference type="KEGG" id="mbas:ALGA_2021"/>
<organism evidence="4 5">
    <name type="scientific">Labilibaculum antarcticum</name>
    <dbReference type="NCBI Taxonomy" id="1717717"/>
    <lineage>
        <taxon>Bacteria</taxon>
        <taxon>Pseudomonadati</taxon>
        <taxon>Bacteroidota</taxon>
        <taxon>Bacteroidia</taxon>
        <taxon>Marinilabiliales</taxon>
        <taxon>Marinifilaceae</taxon>
        <taxon>Labilibaculum</taxon>
    </lineage>
</organism>
<dbReference type="InterPro" id="IPR016047">
    <property type="entry name" value="M23ase_b-sheet_dom"/>
</dbReference>
<dbReference type="OrthoDB" id="9814377at2"/>
<dbReference type="Gene3D" id="2.70.70.10">
    <property type="entry name" value="Glucose Permease (Domain IIA)"/>
    <property type="match status" value="1"/>
</dbReference>
<dbReference type="EMBL" id="AP018042">
    <property type="protein sequence ID" value="BAX80376.1"/>
    <property type="molecule type" value="Genomic_DNA"/>
</dbReference>
<dbReference type="SUPFAM" id="SSF51261">
    <property type="entry name" value="Duplicated hybrid motif"/>
    <property type="match status" value="1"/>
</dbReference>
<evidence type="ECO:0000313" key="4">
    <source>
        <dbReference type="EMBL" id="BAX80376.1"/>
    </source>
</evidence>
<dbReference type="GO" id="GO:0004222">
    <property type="term" value="F:metalloendopeptidase activity"/>
    <property type="evidence" value="ECO:0007669"/>
    <property type="project" value="TreeGrafter"/>
</dbReference>
<protein>
    <submittedName>
        <fullName evidence="4">Peptidase M23</fullName>
    </submittedName>
</protein>
<gene>
    <name evidence="4" type="ORF">ALGA_2021</name>
</gene>
<dbReference type="AlphaFoldDB" id="A0A1Y1CJ10"/>
<dbReference type="PANTHER" id="PTHR21666">
    <property type="entry name" value="PEPTIDASE-RELATED"/>
    <property type="match status" value="1"/>
</dbReference>
<feature type="transmembrane region" description="Helical" evidence="2">
    <location>
        <begin position="41"/>
        <end position="62"/>
    </location>
</feature>
<dbReference type="Proteomes" id="UP000218267">
    <property type="component" value="Chromosome"/>
</dbReference>
<evidence type="ECO:0000256" key="1">
    <source>
        <dbReference type="ARBA" id="ARBA00022729"/>
    </source>
</evidence>
<proteinExistence type="predicted"/>
<keyword evidence="2" id="KW-0472">Membrane</keyword>
<evidence type="ECO:0000313" key="5">
    <source>
        <dbReference type="Proteomes" id="UP000218267"/>
    </source>
</evidence>
<dbReference type="Pfam" id="PF01551">
    <property type="entry name" value="Peptidase_M23"/>
    <property type="match status" value="1"/>
</dbReference>
<keyword evidence="5" id="KW-1185">Reference proteome</keyword>
<dbReference type="RefSeq" id="WP_096429234.1">
    <property type="nucleotide sequence ID" value="NZ_AP018042.1"/>
</dbReference>
<accession>A0A1Y1CJ10</accession>
<dbReference type="PANTHER" id="PTHR21666:SF289">
    <property type="entry name" value="L-ALA--D-GLU ENDOPEPTIDASE"/>
    <property type="match status" value="1"/>
</dbReference>
<reference evidence="5" key="2">
    <citation type="journal article" date="2020" name="Antonie Van Leeuwenhoek">
        <title>Labilibaculum antarcticum sp. nov., a novel facultative anaerobic, psychrotorelant bacterium isolated from marine sediment of Antarctica.</title>
        <authorList>
            <person name="Watanabe M."/>
            <person name="Kojima H."/>
            <person name="Fukui M."/>
        </authorList>
    </citation>
    <scope>NUCLEOTIDE SEQUENCE [LARGE SCALE GENOMIC DNA]</scope>
    <source>
        <strain evidence="5">SPP2</strain>
    </source>
</reference>
<feature type="domain" description="M23ase beta-sheet core" evidence="3">
    <location>
        <begin position="190"/>
        <end position="284"/>
    </location>
</feature>
<evidence type="ECO:0000256" key="2">
    <source>
        <dbReference type="SAM" id="Phobius"/>
    </source>
</evidence>
<dbReference type="InterPro" id="IPR050570">
    <property type="entry name" value="Cell_wall_metabolism_enzyme"/>
</dbReference>
<name>A0A1Y1CJ10_9BACT</name>